<dbReference type="GO" id="GO:0005737">
    <property type="term" value="C:cytoplasm"/>
    <property type="evidence" value="ECO:0007669"/>
    <property type="project" value="TreeGrafter"/>
</dbReference>
<organism evidence="5">
    <name type="scientific">uncultured bacterium Contig27</name>
    <dbReference type="NCBI Taxonomy" id="1393547"/>
    <lineage>
        <taxon>Bacteria</taxon>
        <taxon>environmental samples</taxon>
    </lineage>
</organism>
<dbReference type="CDD" id="cd04301">
    <property type="entry name" value="NAT_SF"/>
    <property type="match status" value="1"/>
</dbReference>
<dbReference type="InterPro" id="IPR000182">
    <property type="entry name" value="GNAT_dom"/>
</dbReference>
<evidence type="ECO:0000256" key="3">
    <source>
        <dbReference type="ARBA" id="ARBA00038502"/>
    </source>
</evidence>
<dbReference type="Pfam" id="PF00583">
    <property type="entry name" value="Acetyltransf_1"/>
    <property type="match status" value="1"/>
</dbReference>
<sequence>MNKTGTQRLETHRLILRRYRLEDAEDMFSNWASDPEVTRFLTWPPHKSIDVTRFVLNDWIAKYDDGRFFHWAIELKETGSVIGDIAVTILHEETDAAELGYCMDKAFWGRGIMPEAIRAVTDYLFDVAGLNRVEASHDVNNPKSGRAMEKAGLKLEGVHRAYGRNNLGICDVVIRALTKSDREQQPAREKAPVTVRFAREEDLERVNELRRQVNDLHVEGRPETFRPGFNDALRDYLFVIHKDPQKEIVVAEQEGKVCGFAVLNHISKPENPFKFADDFLDIDEFGVDEKSRRQGVAGEMVRFIREWAKEQGFKRVELNMWSFNRGALAFYEAAGFETYRRYMEIKL</sequence>
<dbReference type="Pfam" id="PF13302">
    <property type="entry name" value="Acetyltransf_3"/>
    <property type="match status" value="1"/>
</dbReference>
<dbReference type="GO" id="GO:0008999">
    <property type="term" value="F:protein-N-terminal-alanine acetyltransferase activity"/>
    <property type="evidence" value="ECO:0007669"/>
    <property type="project" value="TreeGrafter"/>
</dbReference>
<dbReference type="EMBL" id="KC246800">
    <property type="protein sequence ID" value="AHF24639.1"/>
    <property type="molecule type" value="Genomic_DNA"/>
</dbReference>
<reference evidence="5" key="1">
    <citation type="journal article" date="2013" name="PLoS ONE">
        <title>Metagenomic insights into the carbohydrate-active enzymes carried by the microorganisms adhering to solid digesta in the rumen of cows.</title>
        <authorList>
            <person name="Wang L."/>
            <person name="Hatem A."/>
            <person name="Catalyurek U.V."/>
            <person name="Morrison M."/>
            <person name="Yu Z."/>
        </authorList>
    </citation>
    <scope>NUCLEOTIDE SEQUENCE</scope>
</reference>
<name>W0FMF0_9BACT</name>
<keyword evidence="1 5" id="KW-0808">Transferase</keyword>
<dbReference type="PANTHER" id="PTHR43792">
    <property type="entry name" value="GNAT FAMILY, PUTATIVE (AFU_ORTHOLOGUE AFUA_3G00765)-RELATED-RELATED"/>
    <property type="match status" value="1"/>
</dbReference>
<evidence type="ECO:0000313" key="5">
    <source>
        <dbReference type="EMBL" id="AHF24639.1"/>
    </source>
</evidence>
<keyword evidence="2" id="KW-0012">Acyltransferase</keyword>
<dbReference type="AlphaFoldDB" id="W0FMF0"/>
<evidence type="ECO:0000256" key="2">
    <source>
        <dbReference type="ARBA" id="ARBA00023315"/>
    </source>
</evidence>
<dbReference type="Gene3D" id="3.40.630.30">
    <property type="match status" value="2"/>
</dbReference>
<comment type="similarity">
    <text evidence="3">Belongs to the acetyltransferase family. RimJ subfamily.</text>
</comment>
<dbReference type="SUPFAM" id="SSF55729">
    <property type="entry name" value="Acyl-CoA N-acyltransferases (Nat)"/>
    <property type="match status" value="2"/>
</dbReference>
<protein>
    <submittedName>
        <fullName evidence="5">GCN5-related N-acetyltransferase</fullName>
    </submittedName>
</protein>
<feature type="domain" description="N-acetyltransferase" evidence="4">
    <location>
        <begin position="193"/>
        <end position="347"/>
    </location>
</feature>
<dbReference type="PANTHER" id="PTHR43792:SF8">
    <property type="entry name" value="[RIBOSOMAL PROTEIN US5]-ALANINE N-ACETYLTRANSFERASE"/>
    <property type="match status" value="1"/>
</dbReference>
<proteinExistence type="inferred from homology"/>
<dbReference type="InterPro" id="IPR051531">
    <property type="entry name" value="N-acetyltransferase"/>
</dbReference>
<feature type="domain" description="N-acetyltransferase" evidence="4">
    <location>
        <begin position="14"/>
        <end position="180"/>
    </location>
</feature>
<evidence type="ECO:0000259" key="4">
    <source>
        <dbReference type="PROSITE" id="PS51186"/>
    </source>
</evidence>
<dbReference type="PROSITE" id="PS51186">
    <property type="entry name" value="GNAT"/>
    <property type="match status" value="2"/>
</dbReference>
<accession>W0FMF0</accession>
<evidence type="ECO:0000256" key="1">
    <source>
        <dbReference type="ARBA" id="ARBA00022679"/>
    </source>
</evidence>
<dbReference type="InterPro" id="IPR016181">
    <property type="entry name" value="Acyl_CoA_acyltransferase"/>
</dbReference>